<evidence type="ECO:0000313" key="2">
    <source>
        <dbReference type="EMBL" id="PWY54495.1"/>
    </source>
</evidence>
<keyword evidence="1" id="KW-0812">Transmembrane</keyword>
<proteinExistence type="predicted"/>
<accession>A0A317TZW3</accession>
<keyword evidence="1" id="KW-1133">Transmembrane helix</keyword>
<feature type="transmembrane region" description="Helical" evidence="1">
    <location>
        <begin position="26"/>
        <end position="46"/>
    </location>
</feature>
<organism evidence="2 3">
    <name type="scientific">Legionella qingyii</name>
    <dbReference type="NCBI Taxonomy" id="2184757"/>
    <lineage>
        <taxon>Bacteria</taxon>
        <taxon>Pseudomonadati</taxon>
        <taxon>Pseudomonadota</taxon>
        <taxon>Gammaproteobacteria</taxon>
        <taxon>Legionellales</taxon>
        <taxon>Legionellaceae</taxon>
        <taxon>Legionella</taxon>
    </lineage>
</organism>
<dbReference type="AlphaFoldDB" id="A0A317TZW3"/>
<comment type="caution">
    <text evidence="2">The sequence shown here is derived from an EMBL/GenBank/DDBJ whole genome shotgun (WGS) entry which is preliminary data.</text>
</comment>
<evidence type="ECO:0000313" key="3">
    <source>
        <dbReference type="Proteomes" id="UP000247152"/>
    </source>
</evidence>
<evidence type="ECO:0000256" key="1">
    <source>
        <dbReference type="SAM" id="Phobius"/>
    </source>
</evidence>
<name>A0A317TZW3_9GAMM</name>
<gene>
    <name evidence="2" type="ORF">DGG96_16805</name>
</gene>
<sequence>MTYAGLVMSEPEDCFFHRREASHFPLFFIVFGLFYLSIRVGMGYLYKIDYSAHRLTLNFLRLYLTVMDVNGSLLNYRILHTEANLSIQETDKVPQGVMVTNNSRVR</sequence>
<keyword evidence="1" id="KW-0472">Membrane</keyword>
<dbReference type="Proteomes" id="UP000247152">
    <property type="component" value="Unassembled WGS sequence"/>
</dbReference>
<protein>
    <submittedName>
        <fullName evidence="2">Uncharacterized protein</fullName>
    </submittedName>
</protein>
<reference evidence="2 3" key="1">
    <citation type="submission" date="2018-05" db="EMBL/GenBank/DDBJ databases">
        <title>Legionella qingyii sp.nov., whole genome shotgun sequence.</title>
        <authorList>
            <person name="Wu H."/>
            <person name="Zhu Q."/>
            <person name="Hu C."/>
        </authorList>
    </citation>
    <scope>NUCLEOTIDE SEQUENCE [LARGE SCALE GENOMIC DNA]</scope>
    <source>
        <strain evidence="2 3">HEB18</strain>
    </source>
</reference>
<dbReference type="EMBL" id="QHJG01000033">
    <property type="protein sequence ID" value="PWY54495.1"/>
    <property type="molecule type" value="Genomic_DNA"/>
</dbReference>